<evidence type="ECO:0000256" key="4">
    <source>
        <dbReference type="ARBA" id="ARBA00022989"/>
    </source>
</evidence>
<feature type="transmembrane region" description="Helical" evidence="8">
    <location>
        <begin position="276"/>
        <end position="295"/>
    </location>
</feature>
<feature type="transmembrane region" description="Helical" evidence="8">
    <location>
        <begin position="235"/>
        <end position="255"/>
    </location>
</feature>
<feature type="transmembrane region" description="Helical" evidence="8">
    <location>
        <begin position="92"/>
        <end position="119"/>
    </location>
</feature>
<evidence type="ECO:0000256" key="8">
    <source>
        <dbReference type="SAM" id="Phobius"/>
    </source>
</evidence>
<feature type="transmembrane region" description="Helical" evidence="8">
    <location>
        <begin position="39"/>
        <end position="56"/>
    </location>
</feature>
<reference evidence="10" key="1">
    <citation type="submission" date="2022-12" db="EMBL/GenBank/DDBJ databases">
        <authorList>
            <person name="Petersen C."/>
        </authorList>
    </citation>
    <scope>NUCLEOTIDE SEQUENCE</scope>
    <source>
        <strain evidence="10">IBT 17660</strain>
    </source>
</reference>
<dbReference type="InterPro" id="IPR050794">
    <property type="entry name" value="CPA2_transporter"/>
</dbReference>
<feature type="transmembrane region" description="Helical" evidence="8">
    <location>
        <begin position="388"/>
        <end position="409"/>
    </location>
</feature>
<evidence type="ECO:0000259" key="9">
    <source>
        <dbReference type="Pfam" id="PF00999"/>
    </source>
</evidence>
<keyword evidence="4 8" id="KW-1133">Transmembrane helix</keyword>
<feature type="transmembrane region" description="Helical" evidence="8">
    <location>
        <begin position="205"/>
        <end position="229"/>
    </location>
</feature>
<keyword evidence="11" id="KW-1185">Reference proteome</keyword>
<feature type="transmembrane region" description="Helical" evidence="8">
    <location>
        <begin position="354"/>
        <end position="376"/>
    </location>
</feature>
<dbReference type="InterPro" id="IPR038770">
    <property type="entry name" value="Na+/solute_symporter_sf"/>
</dbReference>
<evidence type="ECO:0000256" key="5">
    <source>
        <dbReference type="ARBA" id="ARBA00023065"/>
    </source>
</evidence>
<dbReference type="Proteomes" id="UP001147760">
    <property type="component" value="Unassembled WGS sequence"/>
</dbReference>
<evidence type="ECO:0000256" key="2">
    <source>
        <dbReference type="ARBA" id="ARBA00022448"/>
    </source>
</evidence>
<organism evidence="10 11">
    <name type="scientific">Penicillium desertorum</name>
    <dbReference type="NCBI Taxonomy" id="1303715"/>
    <lineage>
        <taxon>Eukaryota</taxon>
        <taxon>Fungi</taxon>
        <taxon>Dikarya</taxon>
        <taxon>Ascomycota</taxon>
        <taxon>Pezizomycotina</taxon>
        <taxon>Eurotiomycetes</taxon>
        <taxon>Eurotiomycetidae</taxon>
        <taxon>Eurotiales</taxon>
        <taxon>Aspergillaceae</taxon>
        <taxon>Penicillium</taxon>
    </lineage>
</organism>
<dbReference type="Gene3D" id="1.20.1530.20">
    <property type="match status" value="1"/>
</dbReference>
<evidence type="ECO:0000256" key="6">
    <source>
        <dbReference type="ARBA" id="ARBA00023136"/>
    </source>
</evidence>
<keyword evidence="2" id="KW-0813">Transport</keyword>
<feature type="transmembrane region" description="Helical" evidence="8">
    <location>
        <begin position="168"/>
        <end position="193"/>
    </location>
</feature>
<sequence>MATANATTTATANSTNVVSPQGGILEGGNPTHYDSKNPLVLFIIQAAIIIVLCRLIHWPLSKLRQPRVIAEVIGGIVLGPSVMGRIPGFTDAIFPAASIPSLNVVANLGLILFLFLVGVETDLRFLVSNWRVALSVSAAGMILPFGLGCAISYGLYHEFHDDPSTKPIAFGTYLLFIGIAMAITAFPVLCRILTELKLLPTRVGVIVLSAGVGNDVVGWILLALCVALVNAGSGITALYVLLVCVAYMLFLAFAFRPLFLRFLEKTGSLQKGPSQSVVALTLLIALASAFFTQIIGVHAIFGGFVIGLICPHEGGFAIKLTEKIEDLVAVIFLPLYFTLSGLSTNLGLLDSGIVWGYVIGVIAIAFIAKVAGGAVASRLCGLLWRESFSIGVLMSCKGLVELIVLNIGLQAKILSTRTFTIFVVMALVTTFLTTPLTTLLYPTWYQVKVERWRRGEIDWEGNPVQRDGRNDSVAIAKDQLKTVPVRKLLVYLRLDGLSGVCTVAALLSSKRRAPVSSRIHPARMPKQTEETVEDPITSEEDEGNTTLKVHGVRLMELTDRDSSVMKVAAAGEHALWDPVVNTFRAFGDWHDLSLMAGVSVVPEHSYADTVIDMAQHDTADMLLLPWSETGTLADHHNGLEIDDANRFSNGAYTSFVSDILERVPGHVGILIEYSPVSTSPKRPVVPRTASGMSFQGSIFARQPTGSRSHHIVLPFFGGDDDRFALRMVMQLAQNDQVTATVIQIGGLGSDGTKPGVSTAASASSSSAPPVSSSQSDMAFFETIRDSLPEEIQERVVFHQPVANGTITDAAQMAVVAVREELNNTSNKANNIVIVGRRSISSEIELGPEDGIGHDTRRTLGAVGTAMVLPESKIYGSVLVLQAGTNTGLANYYR</sequence>
<comment type="caution">
    <text evidence="10">The sequence shown here is derived from an EMBL/GenBank/DDBJ whole genome shotgun (WGS) entry which is preliminary data.</text>
</comment>
<evidence type="ECO:0000256" key="7">
    <source>
        <dbReference type="SAM" id="MobiDB-lite"/>
    </source>
</evidence>
<dbReference type="PANTHER" id="PTHR32468">
    <property type="entry name" value="CATION/H + ANTIPORTER"/>
    <property type="match status" value="1"/>
</dbReference>
<protein>
    <recommendedName>
        <fullName evidence="9">Cation/H+ exchanger transmembrane domain-containing protein</fullName>
    </recommendedName>
</protein>
<evidence type="ECO:0000256" key="1">
    <source>
        <dbReference type="ARBA" id="ARBA00004141"/>
    </source>
</evidence>
<keyword evidence="6 8" id="KW-0472">Membrane</keyword>
<accession>A0A9X0BFR8</accession>
<feature type="transmembrane region" description="Helical" evidence="8">
    <location>
        <begin position="421"/>
        <end position="444"/>
    </location>
</feature>
<dbReference type="Pfam" id="PF00999">
    <property type="entry name" value="Na_H_Exchanger"/>
    <property type="match status" value="1"/>
</dbReference>
<evidence type="ECO:0000256" key="3">
    <source>
        <dbReference type="ARBA" id="ARBA00022692"/>
    </source>
</evidence>
<comment type="subcellular location">
    <subcellularLocation>
        <location evidence="1">Membrane</location>
        <topology evidence="1">Multi-pass membrane protein</topology>
    </subcellularLocation>
</comment>
<feature type="transmembrane region" description="Helical" evidence="8">
    <location>
        <begin position="327"/>
        <end position="348"/>
    </location>
</feature>
<keyword evidence="5" id="KW-0406">Ion transport</keyword>
<dbReference type="PANTHER" id="PTHR32468:SF0">
    <property type="entry name" value="K(+)_H(+) ANTIPORTER 1"/>
    <property type="match status" value="1"/>
</dbReference>
<reference evidence="10" key="2">
    <citation type="journal article" date="2023" name="IMA Fungus">
        <title>Comparative genomic study of the Penicillium genus elucidates a diverse pangenome and 15 lateral gene transfer events.</title>
        <authorList>
            <person name="Petersen C."/>
            <person name="Sorensen T."/>
            <person name="Nielsen M.R."/>
            <person name="Sondergaard T.E."/>
            <person name="Sorensen J.L."/>
            <person name="Fitzpatrick D.A."/>
            <person name="Frisvad J.C."/>
            <person name="Nielsen K.L."/>
        </authorList>
    </citation>
    <scope>NUCLEOTIDE SEQUENCE</scope>
    <source>
        <strain evidence="10">IBT 17660</strain>
    </source>
</reference>
<feature type="transmembrane region" description="Helical" evidence="8">
    <location>
        <begin position="131"/>
        <end position="156"/>
    </location>
</feature>
<evidence type="ECO:0000313" key="10">
    <source>
        <dbReference type="EMBL" id="KAJ5456341.1"/>
    </source>
</evidence>
<proteinExistence type="predicted"/>
<feature type="region of interest" description="Disordered" evidence="7">
    <location>
        <begin position="752"/>
        <end position="775"/>
    </location>
</feature>
<dbReference type="GO" id="GO:0015297">
    <property type="term" value="F:antiporter activity"/>
    <property type="evidence" value="ECO:0007669"/>
    <property type="project" value="InterPro"/>
</dbReference>
<dbReference type="GO" id="GO:1902600">
    <property type="term" value="P:proton transmembrane transport"/>
    <property type="evidence" value="ECO:0007669"/>
    <property type="project" value="InterPro"/>
</dbReference>
<dbReference type="GO" id="GO:0016020">
    <property type="term" value="C:membrane"/>
    <property type="evidence" value="ECO:0007669"/>
    <property type="project" value="UniProtKB-SubCell"/>
</dbReference>
<feature type="transmembrane region" description="Helical" evidence="8">
    <location>
        <begin position="68"/>
        <end position="86"/>
    </location>
</feature>
<feature type="compositionally biased region" description="Low complexity" evidence="7">
    <location>
        <begin position="756"/>
        <end position="775"/>
    </location>
</feature>
<dbReference type="AlphaFoldDB" id="A0A9X0BFR8"/>
<feature type="domain" description="Cation/H+ exchanger transmembrane" evidence="9">
    <location>
        <begin position="49"/>
        <end position="435"/>
    </location>
</feature>
<name>A0A9X0BFR8_9EURO</name>
<gene>
    <name evidence="10" type="ORF">N7530_011615</name>
</gene>
<dbReference type="OrthoDB" id="2687058at2759"/>
<dbReference type="InterPro" id="IPR006153">
    <property type="entry name" value="Cation/H_exchanger_TM"/>
</dbReference>
<dbReference type="EMBL" id="JAPWDO010000009">
    <property type="protein sequence ID" value="KAJ5456341.1"/>
    <property type="molecule type" value="Genomic_DNA"/>
</dbReference>
<keyword evidence="3 8" id="KW-0812">Transmembrane</keyword>
<evidence type="ECO:0000313" key="11">
    <source>
        <dbReference type="Proteomes" id="UP001147760"/>
    </source>
</evidence>